<keyword evidence="2" id="KW-0813">Transport</keyword>
<feature type="region of interest" description="Disordered" evidence="9">
    <location>
        <begin position="1"/>
        <end position="83"/>
    </location>
</feature>
<feature type="compositionally biased region" description="Polar residues" evidence="9">
    <location>
        <begin position="162"/>
        <end position="177"/>
    </location>
</feature>
<comment type="subcellular location">
    <subcellularLocation>
        <location evidence="1">Membrane</location>
        <topology evidence="1">Multi-pass membrane protein</topology>
    </subcellularLocation>
</comment>
<evidence type="ECO:0000256" key="8">
    <source>
        <dbReference type="ARBA" id="ARBA00023303"/>
    </source>
</evidence>
<dbReference type="SMART" id="SM01053">
    <property type="entry name" value="CaMBD"/>
    <property type="match status" value="1"/>
</dbReference>
<feature type="domain" description="Calmodulin-binding" evidence="11">
    <location>
        <begin position="713"/>
        <end position="762"/>
    </location>
</feature>
<dbReference type="EMBL" id="SRLO01002706">
    <property type="protein sequence ID" value="TNN32426.1"/>
    <property type="molecule type" value="Genomic_DNA"/>
</dbReference>
<accession>A0A4Z2EU31</accession>
<dbReference type="SUPFAM" id="SSF81324">
    <property type="entry name" value="Voltage-gated potassium channels"/>
    <property type="match status" value="1"/>
</dbReference>
<keyword evidence="6" id="KW-0406">Ion transport</keyword>
<feature type="region of interest" description="Disordered" evidence="9">
    <location>
        <begin position="151"/>
        <end position="177"/>
    </location>
</feature>
<dbReference type="InterPro" id="IPR015449">
    <property type="entry name" value="K_chnl_Ca-activ_SK"/>
</dbReference>
<gene>
    <name evidence="12" type="primary">KCNN3_0</name>
    <name evidence="12" type="ORF">EYF80_057415</name>
</gene>
<dbReference type="GO" id="GO:0016020">
    <property type="term" value="C:membrane"/>
    <property type="evidence" value="ECO:0007669"/>
    <property type="project" value="UniProtKB-SubCell"/>
</dbReference>
<evidence type="ECO:0000256" key="2">
    <source>
        <dbReference type="ARBA" id="ARBA00022448"/>
    </source>
</evidence>
<comment type="caution">
    <text evidence="12">The sequence shown here is derived from an EMBL/GenBank/DDBJ whole genome shotgun (WGS) entry which is preliminary data.</text>
</comment>
<evidence type="ECO:0000259" key="11">
    <source>
        <dbReference type="SMART" id="SM01053"/>
    </source>
</evidence>
<keyword evidence="13" id="KW-1185">Reference proteome</keyword>
<feature type="transmembrane region" description="Helical" evidence="10">
    <location>
        <begin position="506"/>
        <end position="530"/>
    </location>
</feature>
<dbReference type="PANTHER" id="PTHR10153">
    <property type="entry name" value="SMALL CONDUCTANCE CALCIUM-ACTIVATED POTASSIUM CHANNEL"/>
    <property type="match status" value="1"/>
</dbReference>
<organism evidence="12 13">
    <name type="scientific">Liparis tanakae</name>
    <name type="common">Tanaka's snailfish</name>
    <dbReference type="NCBI Taxonomy" id="230148"/>
    <lineage>
        <taxon>Eukaryota</taxon>
        <taxon>Metazoa</taxon>
        <taxon>Chordata</taxon>
        <taxon>Craniata</taxon>
        <taxon>Vertebrata</taxon>
        <taxon>Euteleostomi</taxon>
        <taxon>Actinopterygii</taxon>
        <taxon>Neopterygii</taxon>
        <taxon>Teleostei</taxon>
        <taxon>Neoteleostei</taxon>
        <taxon>Acanthomorphata</taxon>
        <taxon>Eupercaria</taxon>
        <taxon>Perciformes</taxon>
        <taxon>Cottioidei</taxon>
        <taxon>Cottales</taxon>
        <taxon>Liparidae</taxon>
        <taxon>Liparis</taxon>
    </lineage>
</organism>
<name>A0A4Z2EU31_9TELE</name>
<feature type="transmembrane region" description="Helical" evidence="10">
    <location>
        <begin position="606"/>
        <end position="630"/>
    </location>
</feature>
<feature type="region of interest" description="Disordered" evidence="9">
    <location>
        <begin position="297"/>
        <end position="343"/>
    </location>
</feature>
<feature type="transmembrane region" description="Helical" evidence="10">
    <location>
        <begin position="674"/>
        <end position="695"/>
    </location>
</feature>
<dbReference type="Pfam" id="PF03530">
    <property type="entry name" value="SK_channel"/>
    <property type="match status" value="2"/>
</dbReference>
<sequence length="762" mass="83700">MRLILVKPTNATRRLDSTGDGAHGHAPSGGPATRAPDGTRCSGPSGDASSPPQETSLCGAASSPHQRSNGVSPPRDSVQTSPMKTRNLTLSQLSDQDWLLLCGQVSGVGEEAAGCSAGRPAQRDRCGCSCPEARRPPTAATLHPLANQVQQDCPSRAANKKSLPSSPHAQPLPQSTCQVLPQPANHRELLKPSLPPEDQERQRRLFQQQPCNHFQLKDSSQATLFNIPLNSIECVESDQKLHQQPPPADFNWRELFGKEPLLVGQKAESVSADQTCRSPGDPSVVLKCRHLPCNPLTPRAARPSPPASSGSLQSFYSGHRSSLENQDVGTKRARQRQSQVPHRLWMLTNPQLLSRSRLSLPKHLPPPSCSASDAVDVANGDAVRPPSGHEHHLRSSLADLYSGQQPLQLLHSAVLEDAFSKVIREDSSKAASESEAREEGAAPQKKSKDISYRLGQRKALFGKRKQLSDYALVCGMFGIIVMVIETELSRGLYSKLFMVDNGADDWRIAVTLERLLFVAFELLICAIHPIPGQYVFTWTARLAFSYTAAVADADIDIILSVPMFLRLYLIGRVMLLHSKLFTDASSCSIGALNKISFDTRFVMKTLMTICPGTVLLVFSVSCWIIAAWTVRVCERYHDAQEVTSTFLGAMWLISITFLSIGYGDMVPHTYCGKGVCLLTGIMGAGCTALVVAVVARKSELTRAEKHVHNFMMDTQLYKEVKNTAANVLRETWLIYKNTKLVKKVDRSKVRHHQRKFLQAIHQ</sequence>
<dbReference type="FunFam" id="1.10.287.70:FF:000027">
    <property type="entry name" value="Small conductance calcium-activated potassium channel, isoform O"/>
    <property type="match status" value="1"/>
</dbReference>
<evidence type="ECO:0000256" key="7">
    <source>
        <dbReference type="ARBA" id="ARBA00023136"/>
    </source>
</evidence>
<evidence type="ECO:0000256" key="9">
    <source>
        <dbReference type="SAM" id="MobiDB-lite"/>
    </source>
</evidence>
<dbReference type="Proteomes" id="UP000314294">
    <property type="component" value="Unassembled WGS sequence"/>
</dbReference>
<dbReference type="InterPro" id="IPR004178">
    <property type="entry name" value="CaM-bd_dom"/>
</dbReference>
<evidence type="ECO:0000256" key="1">
    <source>
        <dbReference type="ARBA" id="ARBA00004141"/>
    </source>
</evidence>
<evidence type="ECO:0000256" key="10">
    <source>
        <dbReference type="SAM" id="Phobius"/>
    </source>
</evidence>
<dbReference type="SUPFAM" id="SSF81327">
    <property type="entry name" value="Small-conductance potassium channel"/>
    <property type="match status" value="1"/>
</dbReference>
<evidence type="ECO:0000256" key="3">
    <source>
        <dbReference type="ARBA" id="ARBA00022692"/>
    </source>
</evidence>
<keyword evidence="5 10" id="KW-1133">Transmembrane helix</keyword>
<proteinExistence type="predicted"/>
<dbReference type="Pfam" id="PF07885">
    <property type="entry name" value="Ion_trans_2"/>
    <property type="match status" value="1"/>
</dbReference>
<dbReference type="Gene3D" id="1.10.287.70">
    <property type="match status" value="2"/>
</dbReference>
<feature type="compositionally biased region" description="Polar residues" evidence="9">
    <location>
        <begin position="63"/>
        <end position="83"/>
    </location>
</feature>
<reference evidence="12 13" key="1">
    <citation type="submission" date="2019-03" db="EMBL/GenBank/DDBJ databases">
        <title>First draft genome of Liparis tanakae, snailfish: a comprehensive survey of snailfish specific genes.</title>
        <authorList>
            <person name="Kim W."/>
            <person name="Song I."/>
            <person name="Jeong J.-H."/>
            <person name="Kim D."/>
            <person name="Kim S."/>
            <person name="Ryu S."/>
            <person name="Song J.Y."/>
            <person name="Lee S.K."/>
        </authorList>
    </citation>
    <scope>NUCLEOTIDE SEQUENCE [LARGE SCALE GENOMIC DNA]</scope>
    <source>
        <tissue evidence="12">Muscle</tissue>
    </source>
</reference>
<feature type="transmembrane region" description="Helical" evidence="10">
    <location>
        <begin position="642"/>
        <end position="662"/>
    </location>
</feature>
<evidence type="ECO:0000313" key="13">
    <source>
        <dbReference type="Proteomes" id="UP000314294"/>
    </source>
</evidence>
<keyword evidence="7 10" id="KW-0472">Membrane</keyword>
<evidence type="ECO:0000313" key="12">
    <source>
        <dbReference type="EMBL" id="TNN32426.1"/>
    </source>
</evidence>
<dbReference type="GO" id="GO:0005516">
    <property type="term" value="F:calmodulin binding"/>
    <property type="evidence" value="ECO:0007669"/>
    <property type="project" value="UniProtKB-KW"/>
</dbReference>
<dbReference type="OrthoDB" id="73653at2759"/>
<keyword evidence="3 10" id="KW-0812">Transmembrane</keyword>
<evidence type="ECO:0000256" key="5">
    <source>
        <dbReference type="ARBA" id="ARBA00022989"/>
    </source>
</evidence>
<keyword evidence="4" id="KW-0112">Calmodulin-binding</keyword>
<dbReference type="InterPro" id="IPR013099">
    <property type="entry name" value="K_chnl_dom"/>
</dbReference>
<dbReference type="AlphaFoldDB" id="A0A4Z2EU31"/>
<dbReference type="GO" id="GO:0016286">
    <property type="term" value="F:small conductance calcium-activated potassium channel activity"/>
    <property type="evidence" value="ECO:0007669"/>
    <property type="project" value="InterPro"/>
</dbReference>
<feature type="compositionally biased region" description="Polar residues" evidence="9">
    <location>
        <begin position="310"/>
        <end position="328"/>
    </location>
</feature>
<evidence type="ECO:0000256" key="4">
    <source>
        <dbReference type="ARBA" id="ARBA00022860"/>
    </source>
</evidence>
<evidence type="ECO:0000256" key="6">
    <source>
        <dbReference type="ARBA" id="ARBA00023065"/>
    </source>
</evidence>
<feature type="transmembrane region" description="Helical" evidence="10">
    <location>
        <begin position="467"/>
        <end position="486"/>
    </location>
</feature>
<keyword evidence="8 12" id="KW-0407">Ion channel</keyword>
<protein>
    <submittedName>
        <fullName evidence="12">Small conductance calcium-activated potassium channel protein 3</fullName>
    </submittedName>
</protein>
<feature type="compositionally biased region" description="Polar residues" evidence="9">
    <location>
        <begin position="47"/>
        <end position="56"/>
    </location>
</feature>
<dbReference type="Pfam" id="PF02888">
    <property type="entry name" value="CaMBD"/>
    <property type="match status" value="1"/>
</dbReference>
<dbReference type="InterPro" id="IPR036122">
    <property type="entry name" value="CaM-bd_dom_sf"/>
</dbReference>